<gene>
    <name evidence="2" type="ORF">SFC79_01700</name>
</gene>
<sequence length="255" mass="26969">MPEPDAPRDALWLGVALACVVSSPAAAYAAQRSDGWAEALLFALQLVVTGMAFLIPQGLAIAAKRRERSSEQRELDARTDTRATINDALDPVLRILGEISAERSKPAREQLIAQAIPFVLTAASNLIGSERSRACWFELTDGDPPSLVPRLAAGRSGSPTTTFTPGDPAGEAAIAMVLRGENLLCPDIDTDPPPGWDTTKPRDYKTFISISVATADTAYGMLTLDALEAGALTNDDLHMLGLMASALAAALAQRT</sequence>
<dbReference type="Proteomes" id="UP001291999">
    <property type="component" value="Unassembled WGS sequence"/>
</dbReference>
<feature type="transmembrane region" description="Helical" evidence="1">
    <location>
        <begin position="39"/>
        <end position="63"/>
    </location>
</feature>
<keyword evidence="1" id="KW-0472">Membrane</keyword>
<name>A0ABU5K663_9ACTN</name>
<dbReference type="RefSeq" id="WP_322422976.1">
    <property type="nucleotide sequence ID" value="NZ_JAXQPW010000001.1"/>
</dbReference>
<dbReference type="SUPFAM" id="SSF55781">
    <property type="entry name" value="GAF domain-like"/>
    <property type="match status" value="1"/>
</dbReference>
<dbReference type="Gene3D" id="3.30.450.40">
    <property type="match status" value="1"/>
</dbReference>
<keyword evidence="3" id="KW-1185">Reference proteome</keyword>
<dbReference type="InterPro" id="IPR029016">
    <property type="entry name" value="GAF-like_dom_sf"/>
</dbReference>
<organism evidence="2 3">
    <name type="scientific">Nocardioides renjunii</name>
    <dbReference type="NCBI Taxonomy" id="3095075"/>
    <lineage>
        <taxon>Bacteria</taxon>
        <taxon>Bacillati</taxon>
        <taxon>Actinomycetota</taxon>
        <taxon>Actinomycetes</taxon>
        <taxon>Propionibacteriales</taxon>
        <taxon>Nocardioidaceae</taxon>
        <taxon>Nocardioides</taxon>
    </lineage>
</organism>
<protein>
    <submittedName>
        <fullName evidence="2">GAF domain-containing protein</fullName>
    </submittedName>
</protein>
<evidence type="ECO:0000313" key="3">
    <source>
        <dbReference type="Proteomes" id="UP001291999"/>
    </source>
</evidence>
<accession>A0ABU5K663</accession>
<comment type="caution">
    <text evidence="2">The sequence shown here is derived from an EMBL/GenBank/DDBJ whole genome shotgun (WGS) entry which is preliminary data.</text>
</comment>
<evidence type="ECO:0000313" key="2">
    <source>
        <dbReference type="EMBL" id="MDZ5660464.1"/>
    </source>
</evidence>
<dbReference type="EMBL" id="JAXQPW010000001">
    <property type="protein sequence ID" value="MDZ5660464.1"/>
    <property type="molecule type" value="Genomic_DNA"/>
</dbReference>
<keyword evidence="1" id="KW-1133">Transmembrane helix</keyword>
<proteinExistence type="predicted"/>
<keyword evidence="1" id="KW-0812">Transmembrane</keyword>
<reference evidence="2 3" key="1">
    <citation type="submission" date="2023-11" db="EMBL/GenBank/DDBJ databases">
        <title>Novel species in genus Nocardioides.</title>
        <authorList>
            <person name="Zhou H."/>
        </authorList>
    </citation>
    <scope>NUCLEOTIDE SEQUENCE [LARGE SCALE GENOMIC DNA]</scope>
    <source>
        <strain evidence="2 3">S-58</strain>
    </source>
</reference>
<evidence type="ECO:0000256" key="1">
    <source>
        <dbReference type="SAM" id="Phobius"/>
    </source>
</evidence>